<dbReference type="InterPro" id="IPR050300">
    <property type="entry name" value="GDXG_lipolytic_enzyme"/>
</dbReference>
<dbReference type="InterPro" id="IPR029058">
    <property type="entry name" value="AB_hydrolase_fold"/>
</dbReference>
<feature type="signal peptide" evidence="3">
    <location>
        <begin position="1"/>
        <end position="26"/>
    </location>
</feature>
<gene>
    <name evidence="5" type="ORF">FHS49_002831</name>
</gene>
<evidence type="ECO:0000256" key="2">
    <source>
        <dbReference type="ARBA" id="ARBA00022801"/>
    </source>
</evidence>
<keyword evidence="2" id="KW-0378">Hydrolase</keyword>
<protein>
    <submittedName>
        <fullName evidence="5">Acetyl esterase/lipase</fullName>
    </submittedName>
</protein>
<dbReference type="PANTHER" id="PTHR48081">
    <property type="entry name" value="AB HYDROLASE SUPERFAMILY PROTEIN C4A8.06C"/>
    <property type="match status" value="1"/>
</dbReference>
<feature type="domain" description="Alpha/beta hydrolase fold-3" evidence="4">
    <location>
        <begin position="139"/>
        <end position="336"/>
    </location>
</feature>
<dbReference type="GO" id="GO:0004806">
    <property type="term" value="F:triacylglycerol lipase activity"/>
    <property type="evidence" value="ECO:0007669"/>
    <property type="project" value="TreeGrafter"/>
</dbReference>
<comment type="caution">
    <text evidence="5">The sequence shown here is derived from an EMBL/GenBank/DDBJ whole genome shotgun (WGS) entry which is preliminary data.</text>
</comment>
<feature type="chain" id="PRO_5030803750" evidence="3">
    <location>
        <begin position="27"/>
        <end position="363"/>
    </location>
</feature>
<evidence type="ECO:0000313" key="5">
    <source>
        <dbReference type="EMBL" id="MBB5686807.1"/>
    </source>
</evidence>
<sequence>MTIGSRALRFVIPTIAAILGSSSASAQEPPPAPAVIEPDGTVNVPAFRLPPSVYLSAEAAKALPRTPTDPEEPMMRALATGQAGALRQRMPQLMGPSLDKLKAMYQVETRVGEIAGVPAVYARPVGGVPKANAKKILLNLPGGGFIMGAAGGTGMIESIPLAGLAGVEIVSITYRQGPEHRYPAATEDVVKVYRTLLKTYKPQDIAIFGCSAGGLLTAEAMALFVKQGLPMPAAIGIFCASADARWGGDSRAFGRPFQGFAPKEDSRDYFKGVDLADPMVSPVLSAETLAQFPPALIITGTRAFEMSAAVNTHRELIKAGRTADLHVWDGLGHAFFYDAALPESREAFDVMTRFFRTHLKLAK</sequence>
<keyword evidence="6" id="KW-1185">Reference proteome</keyword>
<evidence type="ECO:0000259" key="4">
    <source>
        <dbReference type="Pfam" id="PF07859"/>
    </source>
</evidence>
<evidence type="ECO:0000313" key="6">
    <source>
        <dbReference type="Proteomes" id="UP000549617"/>
    </source>
</evidence>
<dbReference type="Pfam" id="PF07859">
    <property type="entry name" value="Abhydrolase_3"/>
    <property type="match status" value="1"/>
</dbReference>
<dbReference type="RefSeq" id="WP_184019558.1">
    <property type="nucleotide sequence ID" value="NZ_JACIJC010000004.1"/>
</dbReference>
<reference evidence="5 6" key="1">
    <citation type="submission" date="2020-08" db="EMBL/GenBank/DDBJ databases">
        <title>Genomic Encyclopedia of Type Strains, Phase IV (KMG-IV): sequencing the most valuable type-strain genomes for metagenomic binning, comparative biology and taxonomic classification.</title>
        <authorList>
            <person name="Goeker M."/>
        </authorList>
    </citation>
    <scope>NUCLEOTIDE SEQUENCE [LARGE SCALE GENOMIC DNA]</scope>
    <source>
        <strain evidence="5 6">DSM 25079</strain>
    </source>
</reference>
<evidence type="ECO:0000256" key="3">
    <source>
        <dbReference type="SAM" id="SignalP"/>
    </source>
</evidence>
<evidence type="ECO:0000256" key="1">
    <source>
        <dbReference type="ARBA" id="ARBA00010515"/>
    </source>
</evidence>
<dbReference type="Gene3D" id="3.40.50.1820">
    <property type="entry name" value="alpha/beta hydrolase"/>
    <property type="match status" value="1"/>
</dbReference>
<dbReference type="InterPro" id="IPR013094">
    <property type="entry name" value="AB_hydrolase_3"/>
</dbReference>
<proteinExistence type="inferred from homology"/>
<name>A0A7W9EF29_9SPHN</name>
<organism evidence="5 6">
    <name type="scientific">Sphingobium boeckii</name>
    <dbReference type="NCBI Taxonomy" id="1082345"/>
    <lineage>
        <taxon>Bacteria</taxon>
        <taxon>Pseudomonadati</taxon>
        <taxon>Pseudomonadota</taxon>
        <taxon>Alphaproteobacteria</taxon>
        <taxon>Sphingomonadales</taxon>
        <taxon>Sphingomonadaceae</taxon>
        <taxon>Sphingobium</taxon>
    </lineage>
</organism>
<dbReference type="Proteomes" id="UP000549617">
    <property type="component" value="Unassembled WGS sequence"/>
</dbReference>
<dbReference type="PANTHER" id="PTHR48081:SF30">
    <property type="entry name" value="ACETYL-HYDROLASE LIPR-RELATED"/>
    <property type="match status" value="1"/>
</dbReference>
<dbReference type="AlphaFoldDB" id="A0A7W9EF29"/>
<dbReference type="SUPFAM" id="SSF53474">
    <property type="entry name" value="alpha/beta-Hydrolases"/>
    <property type="match status" value="1"/>
</dbReference>
<comment type="similarity">
    <text evidence="1">Belongs to the 'GDXG' lipolytic enzyme family.</text>
</comment>
<accession>A0A7W9EF29</accession>
<keyword evidence="3" id="KW-0732">Signal</keyword>
<dbReference type="EMBL" id="JACIJC010000004">
    <property type="protein sequence ID" value="MBB5686807.1"/>
    <property type="molecule type" value="Genomic_DNA"/>
</dbReference>